<protein>
    <submittedName>
        <fullName evidence="4">Sortase-dependent protein</fullName>
    </submittedName>
</protein>
<name>A0ABW4IUQ8_9ACTN</name>
<accession>A0ABW4IUQ8</accession>
<evidence type="ECO:0000256" key="2">
    <source>
        <dbReference type="SAM" id="Phobius"/>
    </source>
</evidence>
<dbReference type="Proteomes" id="UP001597261">
    <property type="component" value="Unassembled WGS sequence"/>
</dbReference>
<evidence type="ECO:0000256" key="1">
    <source>
        <dbReference type="SAM" id="MobiDB-lite"/>
    </source>
</evidence>
<proteinExistence type="predicted"/>
<evidence type="ECO:0000313" key="4">
    <source>
        <dbReference type="EMBL" id="MFD1661110.1"/>
    </source>
</evidence>
<feature type="chain" id="PRO_5045654779" evidence="3">
    <location>
        <begin position="26"/>
        <end position="127"/>
    </location>
</feature>
<dbReference type="EMBL" id="JBHUDX010000068">
    <property type="protein sequence ID" value="MFD1661110.1"/>
    <property type="molecule type" value="Genomic_DNA"/>
</dbReference>
<reference evidence="5" key="1">
    <citation type="journal article" date="2019" name="Int. J. Syst. Evol. Microbiol.">
        <title>The Global Catalogue of Microorganisms (GCM) 10K type strain sequencing project: providing services to taxonomists for standard genome sequencing and annotation.</title>
        <authorList>
            <consortium name="The Broad Institute Genomics Platform"/>
            <consortium name="The Broad Institute Genome Sequencing Center for Infectious Disease"/>
            <person name="Wu L."/>
            <person name="Ma J."/>
        </authorList>
    </citation>
    <scope>NUCLEOTIDE SEQUENCE [LARGE SCALE GENOMIC DNA]</scope>
    <source>
        <strain evidence="5">CGMCC 1.12470</strain>
    </source>
</reference>
<keyword evidence="2" id="KW-0472">Membrane</keyword>
<keyword evidence="5" id="KW-1185">Reference proteome</keyword>
<sequence length="127" mass="12198">MRRTVLSAAALACTAVLASTVPAFADGPSPVPTVRPTATTAPAPSPATPTPSAAPTRAQVSARPVPSAVPARGQVSVVPKGAPDTGVAPVASRSGPGAGLVGRAAAAVFATAGAAVFVVRRRRATGA</sequence>
<feature type="region of interest" description="Disordered" evidence="1">
    <location>
        <begin position="24"/>
        <end position="95"/>
    </location>
</feature>
<keyword evidence="2" id="KW-0812">Transmembrane</keyword>
<feature type="compositionally biased region" description="Low complexity" evidence="1">
    <location>
        <begin position="32"/>
        <end position="42"/>
    </location>
</feature>
<organism evidence="4 5">
    <name type="scientific">Streptomyces caeni</name>
    <dbReference type="NCBI Taxonomy" id="2307231"/>
    <lineage>
        <taxon>Bacteria</taxon>
        <taxon>Bacillati</taxon>
        <taxon>Actinomycetota</taxon>
        <taxon>Actinomycetes</taxon>
        <taxon>Kitasatosporales</taxon>
        <taxon>Streptomycetaceae</taxon>
        <taxon>Streptomyces</taxon>
    </lineage>
</organism>
<evidence type="ECO:0000256" key="3">
    <source>
        <dbReference type="SAM" id="SignalP"/>
    </source>
</evidence>
<feature type="transmembrane region" description="Helical" evidence="2">
    <location>
        <begin position="100"/>
        <end position="119"/>
    </location>
</feature>
<keyword evidence="2" id="KW-1133">Transmembrane helix</keyword>
<comment type="caution">
    <text evidence="4">The sequence shown here is derived from an EMBL/GenBank/DDBJ whole genome shotgun (WGS) entry which is preliminary data.</text>
</comment>
<gene>
    <name evidence="4" type="ORF">ACFSL4_23625</name>
</gene>
<feature type="signal peptide" evidence="3">
    <location>
        <begin position="1"/>
        <end position="25"/>
    </location>
</feature>
<keyword evidence="3" id="KW-0732">Signal</keyword>
<evidence type="ECO:0000313" key="5">
    <source>
        <dbReference type="Proteomes" id="UP001597261"/>
    </source>
</evidence>
<dbReference type="RefSeq" id="WP_381086382.1">
    <property type="nucleotide sequence ID" value="NZ_JBHUDX010000068.1"/>
</dbReference>